<name>A0A4Y2L1Y1_ARAVE</name>
<evidence type="ECO:0000313" key="2">
    <source>
        <dbReference type="Proteomes" id="UP000499080"/>
    </source>
</evidence>
<protein>
    <submittedName>
        <fullName evidence="1">Uncharacterized protein</fullName>
    </submittedName>
</protein>
<comment type="caution">
    <text evidence="1">The sequence shown here is derived from an EMBL/GenBank/DDBJ whole genome shotgun (WGS) entry which is preliminary data.</text>
</comment>
<dbReference type="OrthoDB" id="6760986at2759"/>
<dbReference type="EMBL" id="BGPR01005175">
    <property type="protein sequence ID" value="GBN07636.1"/>
    <property type="molecule type" value="Genomic_DNA"/>
</dbReference>
<keyword evidence="2" id="KW-1185">Reference proteome</keyword>
<organism evidence="1 2">
    <name type="scientific">Araneus ventricosus</name>
    <name type="common">Orbweaver spider</name>
    <name type="synonym">Epeira ventricosa</name>
    <dbReference type="NCBI Taxonomy" id="182803"/>
    <lineage>
        <taxon>Eukaryota</taxon>
        <taxon>Metazoa</taxon>
        <taxon>Ecdysozoa</taxon>
        <taxon>Arthropoda</taxon>
        <taxon>Chelicerata</taxon>
        <taxon>Arachnida</taxon>
        <taxon>Araneae</taxon>
        <taxon>Araneomorphae</taxon>
        <taxon>Entelegynae</taxon>
        <taxon>Araneoidea</taxon>
        <taxon>Araneidae</taxon>
        <taxon>Araneus</taxon>
    </lineage>
</organism>
<dbReference type="AlphaFoldDB" id="A0A4Y2L1Y1"/>
<proteinExistence type="predicted"/>
<sequence>MNFGVIAKSHLTYLETHYRSNVDVEFDGYPSYVTGKSAKSAKHIRRTNLHSSPEIIFNEVTCPESSHEQFSANERNKVRFIDPLKKFLLKANVTVKQAVGNADVLIIETAVSVRSQYDNIFVVGEDIDFLVSSNER</sequence>
<evidence type="ECO:0000313" key="1">
    <source>
        <dbReference type="EMBL" id="GBN07636.1"/>
    </source>
</evidence>
<accession>A0A4Y2L1Y1</accession>
<gene>
    <name evidence="1" type="ORF">AVEN_228393_1</name>
</gene>
<dbReference type="Proteomes" id="UP000499080">
    <property type="component" value="Unassembled WGS sequence"/>
</dbReference>
<reference evidence="1 2" key="1">
    <citation type="journal article" date="2019" name="Sci. Rep.">
        <title>Orb-weaving spider Araneus ventricosus genome elucidates the spidroin gene catalogue.</title>
        <authorList>
            <person name="Kono N."/>
            <person name="Nakamura H."/>
            <person name="Ohtoshi R."/>
            <person name="Moran D.A.P."/>
            <person name="Shinohara A."/>
            <person name="Yoshida Y."/>
            <person name="Fujiwara M."/>
            <person name="Mori M."/>
            <person name="Tomita M."/>
            <person name="Arakawa K."/>
        </authorList>
    </citation>
    <scope>NUCLEOTIDE SEQUENCE [LARGE SCALE GENOMIC DNA]</scope>
</reference>